<dbReference type="PANTHER" id="PTHR46399:SF8">
    <property type="entry name" value="B30.2_SPRY DOMAIN-CONTAINING PROTEIN"/>
    <property type="match status" value="1"/>
</dbReference>
<evidence type="ECO:0000313" key="4">
    <source>
        <dbReference type="Proteomes" id="UP000267096"/>
    </source>
</evidence>
<dbReference type="Pfam" id="PF02815">
    <property type="entry name" value="MIR"/>
    <property type="match status" value="1"/>
</dbReference>
<keyword evidence="1" id="KW-0677">Repeat</keyword>
<dbReference type="GO" id="GO:0042383">
    <property type="term" value="C:sarcolemma"/>
    <property type="evidence" value="ECO:0007669"/>
    <property type="project" value="TreeGrafter"/>
</dbReference>
<evidence type="ECO:0000259" key="2">
    <source>
        <dbReference type="Pfam" id="PF02815"/>
    </source>
</evidence>
<sequence>MDFYCCEYCSMVIYEGGAAVSQARSLWRVELIRMKWHGALIGWDQVFRIRHITSGRYANQYANIESVHVQPTFRHSSLAPSS</sequence>
<dbReference type="GO" id="GO:0014808">
    <property type="term" value="P:release of sequestered calcium ion into cytosol by sarcoplasmic reticulum"/>
    <property type="evidence" value="ECO:0007669"/>
    <property type="project" value="TreeGrafter"/>
</dbReference>
<dbReference type="EMBL" id="UYRR01018496">
    <property type="protein sequence ID" value="VDK29448.1"/>
    <property type="molecule type" value="Genomic_DNA"/>
</dbReference>
<dbReference type="WBParaSite" id="ASIM_0000778501-mRNA-1">
    <property type="protein sequence ID" value="ASIM_0000778501-mRNA-1"/>
    <property type="gene ID" value="ASIM_0000778501"/>
</dbReference>
<dbReference type="GO" id="GO:0006941">
    <property type="term" value="P:striated muscle contraction"/>
    <property type="evidence" value="ECO:0007669"/>
    <property type="project" value="TreeGrafter"/>
</dbReference>
<dbReference type="GO" id="GO:0030018">
    <property type="term" value="C:Z disc"/>
    <property type="evidence" value="ECO:0007669"/>
    <property type="project" value="TreeGrafter"/>
</dbReference>
<name>A0A0M3JJG5_ANISI</name>
<evidence type="ECO:0000313" key="5">
    <source>
        <dbReference type="WBParaSite" id="ASIM_0000778501-mRNA-1"/>
    </source>
</evidence>
<dbReference type="GO" id="GO:0005790">
    <property type="term" value="C:smooth endoplasmic reticulum"/>
    <property type="evidence" value="ECO:0007669"/>
    <property type="project" value="TreeGrafter"/>
</dbReference>
<accession>A0A0M3JJG5</accession>
<evidence type="ECO:0000313" key="3">
    <source>
        <dbReference type="EMBL" id="VDK29448.1"/>
    </source>
</evidence>
<dbReference type="SUPFAM" id="SSF82109">
    <property type="entry name" value="MIR domain"/>
    <property type="match status" value="1"/>
</dbReference>
<reference evidence="3 4" key="2">
    <citation type="submission" date="2018-11" db="EMBL/GenBank/DDBJ databases">
        <authorList>
            <consortium name="Pathogen Informatics"/>
        </authorList>
    </citation>
    <scope>NUCLEOTIDE SEQUENCE [LARGE SCALE GENOMIC DNA]</scope>
</reference>
<dbReference type="Gene3D" id="2.80.10.50">
    <property type="match status" value="1"/>
</dbReference>
<dbReference type="GO" id="GO:0005219">
    <property type="term" value="F:ryanodine-sensitive calcium-release channel activity"/>
    <property type="evidence" value="ECO:0007669"/>
    <property type="project" value="TreeGrafter"/>
</dbReference>
<feature type="domain" description="MIR" evidence="2">
    <location>
        <begin position="10"/>
        <end position="58"/>
    </location>
</feature>
<dbReference type="InterPro" id="IPR036300">
    <property type="entry name" value="MIR_dom_sf"/>
</dbReference>
<organism evidence="5">
    <name type="scientific">Anisakis simplex</name>
    <name type="common">Herring worm</name>
    <dbReference type="NCBI Taxonomy" id="6269"/>
    <lineage>
        <taxon>Eukaryota</taxon>
        <taxon>Metazoa</taxon>
        <taxon>Ecdysozoa</taxon>
        <taxon>Nematoda</taxon>
        <taxon>Chromadorea</taxon>
        <taxon>Rhabditida</taxon>
        <taxon>Spirurina</taxon>
        <taxon>Ascaridomorpha</taxon>
        <taxon>Ascaridoidea</taxon>
        <taxon>Anisakidae</taxon>
        <taxon>Anisakis</taxon>
        <taxon>Anisakis simplex complex</taxon>
    </lineage>
</organism>
<proteinExistence type="predicted"/>
<dbReference type="OrthoDB" id="300855at2759"/>
<dbReference type="GO" id="GO:0033017">
    <property type="term" value="C:sarcoplasmic reticulum membrane"/>
    <property type="evidence" value="ECO:0007669"/>
    <property type="project" value="TreeGrafter"/>
</dbReference>
<dbReference type="InterPro" id="IPR015925">
    <property type="entry name" value="Ryanodine_IP3_receptor"/>
</dbReference>
<protein>
    <submittedName>
        <fullName evidence="5">MIR domain-containing protein</fullName>
    </submittedName>
</protein>
<keyword evidence="4" id="KW-1185">Reference proteome</keyword>
<dbReference type="GO" id="GO:0034704">
    <property type="term" value="C:calcium channel complex"/>
    <property type="evidence" value="ECO:0007669"/>
    <property type="project" value="TreeGrafter"/>
</dbReference>
<dbReference type="Proteomes" id="UP000267096">
    <property type="component" value="Unassembled WGS sequence"/>
</dbReference>
<dbReference type="AlphaFoldDB" id="A0A0M3JJG5"/>
<evidence type="ECO:0000256" key="1">
    <source>
        <dbReference type="ARBA" id="ARBA00022737"/>
    </source>
</evidence>
<dbReference type="PANTHER" id="PTHR46399">
    <property type="entry name" value="B30.2/SPRY DOMAIN-CONTAINING PROTEIN"/>
    <property type="match status" value="1"/>
</dbReference>
<gene>
    <name evidence="3" type="ORF">ASIM_LOCUS7547</name>
</gene>
<reference evidence="5" key="1">
    <citation type="submission" date="2017-02" db="UniProtKB">
        <authorList>
            <consortium name="WormBaseParasite"/>
        </authorList>
    </citation>
    <scope>IDENTIFICATION</scope>
</reference>
<dbReference type="InterPro" id="IPR016093">
    <property type="entry name" value="MIR_motif"/>
</dbReference>